<feature type="compositionally biased region" description="Low complexity" evidence="1">
    <location>
        <begin position="35"/>
        <end position="47"/>
    </location>
</feature>
<evidence type="ECO:0000313" key="3">
    <source>
        <dbReference type="Proteomes" id="UP001432209"/>
    </source>
</evidence>
<dbReference type="EMBL" id="CP109495">
    <property type="protein sequence ID" value="WUX54695.1"/>
    <property type="molecule type" value="Genomic_DNA"/>
</dbReference>
<dbReference type="Pfam" id="PF13374">
    <property type="entry name" value="TPR_10"/>
    <property type="match status" value="1"/>
</dbReference>
<protein>
    <submittedName>
        <fullName evidence="2">Tetratricopeptide repeat protein</fullName>
    </submittedName>
</protein>
<dbReference type="Pfam" id="PF13424">
    <property type="entry name" value="TPR_12"/>
    <property type="match status" value="1"/>
</dbReference>
<dbReference type="Gene3D" id="3.40.50.300">
    <property type="entry name" value="P-loop containing nucleotide triphosphate hydrolases"/>
    <property type="match status" value="1"/>
</dbReference>
<accession>A0ABZ2ABJ7</accession>
<keyword evidence="3" id="KW-1185">Reference proteome</keyword>
<dbReference type="Gene3D" id="1.25.40.10">
    <property type="entry name" value="Tetratricopeptide repeat domain"/>
    <property type="match status" value="2"/>
</dbReference>
<name>A0ABZ2ABJ7_STRNV</name>
<dbReference type="PANTHER" id="PTHR46082:SF6">
    <property type="entry name" value="AAA+ ATPASE DOMAIN-CONTAINING PROTEIN-RELATED"/>
    <property type="match status" value="1"/>
</dbReference>
<sequence length="728" mass="78191">MSGRNDGQAEGQGRVYQASGDQHITEHHHHDRSGRGLSDGSPSSRGPDSVRHPAVGRAPATLRDRDELMLRLRSAVAHDAAGEVLVLHGLGGCGKTAVAHTLFRHAANEADRLGLWVNASDHASLRAGMLAVAADRGAGDGELMAARNGLRAAADLVWDRLDASDRPWLLVFDNADDPAVLRDGGWLRTSPRGTVLVTTRQSATHWWPAAELLHVGVLPRDDAAQVLCDLAPGTGTAEEARTVADRLGRLPLALTLAGGFLAHQVIEPWTMSEYGRRLEDRQDPTELIDRGAGAIGDDSRHLVSGTWQLSLNALVRQGMPDATPLLRLLACWSGDPLPISLLAGVELGPELPAARVEPALRGLLDHSLTELVSSGDPRCLRTHGVLLDSVARGTPDDRRDPLVATAAGLLVAALPEAPERGVRDPLLSLLSPHVLALLRRVRDWSAVRESTAEAAAECALRLVTGQHRSGEYASALAVATEAVELLERRLGEEHVLVLRLRQRVGKSVDRLGHLEDAVERHRRVLADLERVCGPDAPDTLTSCLQLSRPLTWTGRTAEAVALMHRTVTGRSARLGPWHPLTLEARTCLLELPPGAELEEEAGAGPELVAACLRELGPHHPTTLAAELNCAHALFNTGRPIEALPMARSALTAHERRYGIDYPITLAARSLLSAVLAALGESAEAIQQIEKVIEGRERVLGPAHQWTLAARKKLDSYREQQSGLPGGSQ</sequence>
<dbReference type="GeneID" id="91342282"/>
<evidence type="ECO:0000256" key="1">
    <source>
        <dbReference type="SAM" id="MobiDB-lite"/>
    </source>
</evidence>
<dbReference type="SUPFAM" id="SSF52540">
    <property type="entry name" value="P-loop containing nucleoside triphosphate hydrolases"/>
    <property type="match status" value="1"/>
</dbReference>
<dbReference type="Proteomes" id="UP001432209">
    <property type="component" value="Chromosome"/>
</dbReference>
<dbReference type="InterPro" id="IPR011990">
    <property type="entry name" value="TPR-like_helical_dom_sf"/>
</dbReference>
<reference evidence="2" key="1">
    <citation type="submission" date="2022-10" db="EMBL/GenBank/DDBJ databases">
        <title>The complete genomes of actinobacterial strains from the NBC collection.</title>
        <authorList>
            <person name="Joergensen T.S."/>
            <person name="Alvarez Arevalo M."/>
            <person name="Sterndorff E.B."/>
            <person name="Faurdal D."/>
            <person name="Vuksanovic O."/>
            <person name="Mourched A.-S."/>
            <person name="Charusanti P."/>
            <person name="Shaw S."/>
            <person name="Blin K."/>
            <person name="Weber T."/>
        </authorList>
    </citation>
    <scope>NUCLEOTIDE SEQUENCE</scope>
    <source>
        <strain evidence="2">NBC_01432</strain>
    </source>
</reference>
<evidence type="ECO:0000313" key="2">
    <source>
        <dbReference type="EMBL" id="WUX54695.1"/>
    </source>
</evidence>
<proteinExistence type="predicted"/>
<dbReference type="SUPFAM" id="SSF48452">
    <property type="entry name" value="TPR-like"/>
    <property type="match status" value="2"/>
</dbReference>
<dbReference type="RefSeq" id="WP_329078348.1">
    <property type="nucleotide sequence ID" value="NZ_CP108849.2"/>
</dbReference>
<organism evidence="2 3">
    <name type="scientific">Streptomyces niveus</name>
    <name type="common">Streptomyces spheroides</name>
    <dbReference type="NCBI Taxonomy" id="193462"/>
    <lineage>
        <taxon>Bacteria</taxon>
        <taxon>Bacillati</taxon>
        <taxon>Actinomycetota</taxon>
        <taxon>Actinomycetes</taxon>
        <taxon>Kitasatosporales</taxon>
        <taxon>Streptomycetaceae</taxon>
        <taxon>Streptomyces</taxon>
    </lineage>
</organism>
<gene>
    <name evidence="2" type="ORF">OG442_25810</name>
</gene>
<dbReference type="InterPro" id="IPR053137">
    <property type="entry name" value="NLR-like"/>
</dbReference>
<dbReference type="InterPro" id="IPR027417">
    <property type="entry name" value="P-loop_NTPase"/>
</dbReference>
<dbReference type="PANTHER" id="PTHR46082">
    <property type="entry name" value="ATP/GTP-BINDING PROTEIN-RELATED"/>
    <property type="match status" value="1"/>
</dbReference>
<feature type="region of interest" description="Disordered" evidence="1">
    <location>
        <begin position="1"/>
        <end position="61"/>
    </location>
</feature>